<dbReference type="AlphaFoldDB" id="A0A2G5STK4"/>
<keyword evidence="2" id="KW-1185">Reference proteome</keyword>
<proteinExistence type="predicted"/>
<name>A0A2G5STK4_9PELO</name>
<reference evidence="2" key="1">
    <citation type="submission" date="2017-10" db="EMBL/GenBank/DDBJ databases">
        <title>Rapid genome shrinkage in a self-fertile nematode reveals novel sperm competition proteins.</title>
        <authorList>
            <person name="Yin D."/>
            <person name="Schwarz E.M."/>
            <person name="Thomas C.G."/>
            <person name="Felde R.L."/>
            <person name="Korf I.F."/>
            <person name="Cutter A.D."/>
            <person name="Schartner C.M."/>
            <person name="Ralston E.J."/>
            <person name="Meyer B.J."/>
            <person name="Haag E.S."/>
        </authorList>
    </citation>
    <scope>NUCLEOTIDE SEQUENCE [LARGE SCALE GENOMIC DNA]</scope>
    <source>
        <strain evidence="2">JU1422</strain>
    </source>
</reference>
<protein>
    <submittedName>
        <fullName evidence="1">Uncharacterized protein</fullName>
    </submittedName>
</protein>
<dbReference type="EMBL" id="PDUG01000006">
    <property type="protein sequence ID" value="PIC18464.1"/>
    <property type="molecule type" value="Genomic_DNA"/>
</dbReference>
<dbReference type="Proteomes" id="UP000230233">
    <property type="component" value="Chromosome X"/>
</dbReference>
<evidence type="ECO:0000313" key="2">
    <source>
        <dbReference type="Proteomes" id="UP000230233"/>
    </source>
</evidence>
<sequence length="78" mass="8945">MQQSTNILLWCIVPRHEPMRCGVFVRDVKIVFKNEKRIGKSDSSSTKQGSMDVRLHANLTLFSQEVLHTSLTINFAKQ</sequence>
<gene>
    <name evidence="1" type="primary">Cnig_chr_X.g24348</name>
    <name evidence="1" type="ORF">B9Z55_024348</name>
</gene>
<accession>A0A2G5STK4</accession>
<comment type="caution">
    <text evidence="1">The sequence shown here is derived from an EMBL/GenBank/DDBJ whole genome shotgun (WGS) entry which is preliminary data.</text>
</comment>
<organism evidence="1 2">
    <name type="scientific">Caenorhabditis nigoni</name>
    <dbReference type="NCBI Taxonomy" id="1611254"/>
    <lineage>
        <taxon>Eukaryota</taxon>
        <taxon>Metazoa</taxon>
        <taxon>Ecdysozoa</taxon>
        <taxon>Nematoda</taxon>
        <taxon>Chromadorea</taxon>
        <taxon>Rhabditida</taxon>
        <taxon>Rhabditina</taxon>
        <taxon>Rhabditomorpha</taxon>
        <taxon>Rhabditoidea</taxon>
        <taxon>Rhabditidae</taxon>
        <taxon>Peloderinae</taxon>
        <taxon>Caenorhabditis</taxon>
    </lineage>
</organism>
<evidence type="ECO:0000313" key="1">
    <source>
        <dbReference type="EMBL" id="PIC18464.1"/>
    </source>
</evidence>